<sequence>MEKYKYLLKNVGIMTLANFGTKILSFLMVPLYTNVLSTEAYGTFDIYQTTLFLIVPVLSLNIADGIMRFSLDEEYDKREVFMVGVRRYVAACLLCVLIVAVNQIFSIIETLTLFPHFFVLYFVTSLMSDILNNYARGIEKVSDVAVGGIIGSVSMLSLNVLFLLVFKQGLVGYFIANCLSFACTDLYLIIKLKIWKVIRWKKENQTLKKEMIAYSVPMGLGNIGWWVNNVSDRYIVTWICGLAANGVYSVAYKIPSLLSMFQQIFNQAWTISAVKEYDQDSAEFYSTIYKAYNMCMVITCSGLILFDKLIAKILFGADFYAAWKYAPFLMISVVFGAMVQLLGGIFSAAKESKAFGNTILIGAVANTVMNIGLVYVCGPLGAAIATSLSYMLIWMLRLYKVTRRMKLNIILHRDVMSYILLYVQAALLVYYSNGWRGYSMQLGVVILVIVLYYKDINRILKKILARIKK</sequence>
<feature type="transmembrane region" description="Helical" evidence="6">
    <location>
        <begin position="12"/>
        <end position="34"/>
    </location>
</feature>
<feature type="transmembrane region" description="Helical" evidence="6">
    <location>
        <begin position="291"/>
        <end position="310"/>
    </location>
</feature>
<comment type="subcellular location">
    <subcellularLocation>
        <location evidence="1">Cell membrane</location>
        <topology evidence="1">Multi-pass membrane protein</topology>
    </subcellularLocation>
</comment>
<name>A0A4P6M123_9FIRM</name>
<evidence type="ECO:0000256" key="6">
    <source>
        <dbReference type="SAM" id="Phobius"/>
    </source>
</evidence>
<feature type="transmembrane region" description="Helical" evidence="6">
    <location>
        <begin position="144"/>
        <end position="164"/>
    </location>
</feature>
<dbReference type="EMBL" id="CP035945">
    <property type="protein sequence ID" value="QBE98764.1"/>
    <property type="molecule type" value="Genomic_DNA"/>
</dbReference>
<evidence type="ECO:0000313" key="7">
    <source>
        <dbReference type="EMBL" id="QBE98764.1"/>
    </source>
</evidence>
<proteinExistence type="predicted"/>
<dbReference type="Pfam" id="PF01943">
    <property type="entry name" value="Polysacc_synt"/>
    <property type="match status" value="1"/>
</dbReference>
<evidence type="ECO:0000256" key="1">
    <source>
        <dbReference type="ARBA" id="ARBA00004651"/>
    </source>
</evidence>
<feature type="transmembrane region" description="Helical" evidence="6">
    <location>
        <begin position="46"/>
        <end position="67"/>
    </location>
</feature>
<keyword evidence="5 6" id="KW-0472">Membrane</keyword>
<feature type="transmembrane region" description="Helical" evidence="6">
    <location>
        <begin position="411"/>
        <end position="431"/>
    </location>
</feature>
<feature type="transmembrane region" description="Helical" evidence="6">
    <location>
        <begin position="234"/>
        <end position="252"/>
    </location>
</feature>
<dbReference type="InterPro" id="IPR050833">
    <property type="entry name" value="Poly_Biosynth_Transport"/>
</dbReference>
<feature type="transmembrane region" description="Helical" evidence="6">
    <location>
        <begin position="322"/>
        <end position="342"/>
    </location>
</feature>
<dbReference type="GO" id="GO:0005886">
    <property type="term" value="C:plasma membrane"/>
    <property type="evidence" value="ECO:0007669"/>
    <property type="project" value="UniProtKB-SubCell"/>
</dbReference>
<evidence type="ECO:0000313" key="8">
    <source>
        <dbReference type="Proteomes" id="UP000289794"/>
    </source>
</evidence>
<keyword evidence="3 6" id="KW-0812">Transmembrane</keyword>
<accession>A0A4P6M123</accession>
<dbReference type="AlphaFoldDB" id="A0A4P6M123"/>
<dbReference type="Proteomes" id="UP000289794">
    <property type="component" value="Chromosome"/>
</dbReference>
<dbReference type="KEGG" id="bpro:PMF13cell1_04330"/>
<feature type="transmembrane region" description="Helical" evidence="6">
    <location>
        <begin position="437"/>
        <end position="453"/>
    </location>
</feature>
<evidence type="ECO:0000256" key="3">
    <source>
        <dbReference type="ARBA" id="ARBA00022692"/>
    </source>
</evidence>
<organism evidence="7 8">
    <name type="scientific">Blautia producta</name>
    <dbReference type="NCBI Taxonomy" id="33035"/>
    <lineage>
        <taxon>Bacteria</taxon>
        <taxon>Bacillati</taxon>
        <taxon>Bacillota</taxon>
        <taxon>Clostridia</taxon>
        <taxon>Lachnospirales</taxon>
        <taxon>Lachnospiraceae</taxon>
        <taxon>Blautia</taxon>
    </lineage>
</organism>
<evidence type="ECO:0000256" key="4">
    <source>
        <dbReference type="ARBA" id="ARBA00022989"/>
    </source>
</evidence>
<gene>
    <name evidence="7" type="ORF">PMF13cell1_04330</name>
</gene>
<protein>
    <submittedName>
        <fullName evidence="7">Uncharacterized protein</fullName>
    </submittedName>
</protein>
<feature type="transmembrane region" description="Helical" evidence="6">
    <location>
        <begin position="382"/>
        <end position="399"/>
    </location>
</feature>
<keyword evidence="2" id="KW-1003">Cell membrane</keyword>
<reference evidence="7 8" key="1">
    <citation type="submission" date="2019-01" db="EMBL/GenBank/DDBJ databases">
        <title>PMF-metabolizing Aryl O-demethylase.</title>
        <authorList>
            <person name="Kim M."/>
        </authorList>
    </citation>
    <scope>NUCLEOTIDE SEQUENCE [LARGE SCALE GENOMIC DNA]</scope>
    <source>
        <strain evidence="7 8">PMF1</strain>
    </source>
</reference>
<dbReference type="PANTHER" id="PTHR30250:SF11">
    <property type="entry name" value="O-ANTIGEN TRANSPORTER-RELATED"/>
    <property type="match status" value="1"/>
</dbReference>
<feature type="transmembrane region" description="Helical" evidence="6">
    <location>
        <begin position="88"/>
        <end position="108"/>
    </location>
</feature>
<dbReference type="InterPro" id="IPR002797">
    <property type="entry name" value="Polysacc_synth"/>
</dbReference>
<evidence type="ECO:0000256" key="5">
    <source>
        <dbReference type="ARBA" id="ARBA00023136"/>
    </source>
</evidence>
<evidence type="ECO:0000256" key="2">
    <source>
        <dbReference type="ARBA" id="ARBA00022475"/>
    </source>
</evidence>
<dbReference type="PANTHER" id="PTHR30250">
    <property type="entry name" value="PST FAMILY PREDICTED COLANIC ACID TRANSPORTER"/>
    <property type="match status" value="1"/>
</dbReference>
<feature type="transmembrane region" description="Helical" evidence="6">
    <location>
        <begin position="170"/>
        <end position="190"/>
    </location>
</feature>
<dbReference type="RefSeq" id="WP_130182074.1">
    <property type="nucleotide sequence ID" value="NZ_CP035945.1"/>
</dbReference>
<keyword evidence="4 6" id="KW-1133">Transmembrane helix</keyword>
<feature type="transmembrane region" description="Helical" evidence="6">
    <location>
        <begin position="114"/>
        <end position="132"/>
    </location>
</feature>